<dbReference type="PROSITE" id="PS51257">
    <property type="entry name" value="PROKAR_LIPOPROTEIN"/>
    <property type="match status" value="1"/>
</dbReference>
<dbReference type="InterPro" id="IPR032258">
    <property type="entry name" value="DUF5061"/>
</dbReference>
<dbReference type="Pfam" id="PF16587">
    <property type="entry name" value="DUF5061"/>
    <property type="match status" value="1"/>
</dbReference>
<sequence>MPQRFHRRTGSPSRLSGWLAAGLGLALLAGCASSSRMQLDSTVAAMDGTPVGPEISAFLSTATSGSIAQFAQSPWGANVSVIVHERYFAASGRTCAQLSVGGAAAAQGGEQPALACRVGDAQWQAQRLVTRVVPGGNSW</sequence>
<dbReference type="Proteomes" id="UP001589814">
    <property type="component" value="Unassembled WGS sequence"/>
</dbReference>
<proteinExistence type="predicted"/>
<protein>
    <submittedName>
        <fullName evidence="1">DVU3141 family protein</fullName>
    </submittedName>
</protein>
<keyword evidence="2" id="KW-1185">Reference proteome</keyword>
<comment type="caution">
    <text evidence="1">The sequence shown here is derived from an EMBL/GenBank/DDBJ whole genome shotgun (WGS) entry which is preliminary data.</text>
</comment>
<dbReference type="EMBL" id="JBHLVX010000037">
    <property type="protein sequence ID" value="MFC0268190.1"/>
    <property type="molecule type" value="Genomic_DNA"/>
</dbReference>
<gene>
    <name evidence="1" type="ORF">ACFFHW_09370</name>
</gene>
<dbReference type="RefSeq" id="WP_026352096.1">
    <property type="nucleotide sequence ID" value="NZ_JBHLVX010000037.1"/>
</dbReference>
<name>A0ABV6G3H8_9GAMM</name>
<organism evidence="1 2">
    <name type="scientific">Kushneria aurantia</name>
    <dbReference type="NCBI Taxonomy" id="504092"/>
    <lineage>
        <taxon>Bacteria</taxon>
        <taxon>Pseudomonadati</taxon>
        <taxon>Pseudomonadota</taxon>
        <taxon>Gammaproteobacteria</taxon>
        <taxon>Oceanospirillales</taxon>
        <taxon>Halomonadaceae</taxon>
        <taxon>Kushneria</taxon>
    </lineage>
</organism>
<evidence type="ECO:0000313" key="2">
    <source>
        <dbReference type="Proteomes" id="UP001589814"/>
    </source>
</evidence>
<evidence type="ECO:0000313" key="1">
    <source>
        <dbReference type="EMBL" id="MFC0268190.1"/>
    </source>
</evidence>
<reference evidence="1 2" key="1">
    <citation type="submission" date="2024-09" db="EMBL/GenBank/DDBJ databases">
        <authorList>
            <person name="Sun Q."/>
            <person name="Mori K."/>
        </authorList>
    </citation>
    <scope>NUCLEOTIDE SEQUENCE [LARGE SCALE GENOMIC DNA]</scope>
    <source>
        <strain evidence="1 2">CCM 7415</strain>
    </source>
</reference>
<accession>A0ABV6G3H8</accession>